<dbReference type="SUPFAM" id="SSF101801">
    <property type="entry name" value="Surface presentation of antigens (SPOA)"/>
    <property type="match status" value="1"/>
</dbReference>
<dbReference type="GO" id="GO:0006935">
    <property type="term" value="P:chemotaxis"/>
    <property type="evidence" value="ECO:0007669"/>
    <property type="project" value="UniProtKB-KW"/>
</dbReference>
<evidence type="ECO:0000313" key="10">
    <source>
        <dbReference type="EMBL" id="TXJ12685.1"/>
    </source>
</evidence>
<dbReference type="EMBL" id="SAXT01000003">
    <property type="protein sequence ID" value="TXJ12685.1"/>
    <property type="molecule type" value="Genomic_DNA"/>
</dbReference>
<evidence type="ECO:0000256" key="1">
    <source>
        <dbReference type="ARBA" id="ARBA00004413"/>
    </source>
</evidence>
<keyword evidence="5" id="KW-0145">Chemotaxis</keyword>
<keyword evidence="10" id="KW-0966">Cell projection</keyword>
<evidence type="ECO:0000256" key="3">
    <source>
        <dbReference type="ARBA" id="ARBA00021897"/>
    </source>
</evidence>
<dbReference type="InterPro" id="IPR036429">
    <property type="entry name" value="SpoA-like_sf"/>
</dbReference>
<dbReference type="GO" id="GO:0071973">
    <property type="term" value="P:bacterial-type flagellum-dependent cell motility"/>
    <property type="evidence" value="ECO:0007669"/>
    <property type="project" value="InterPro"/>
</dbReference>
<protein>
    <recommendedName>
        <fullName evidence="3">Flagellar motor switch protein FliN</fullName>
    </recommendedName>
</protein>
<organism evidence="10 11">
    <name type="scientific">Brachyspira aalborgi</name>
    <dbReference type="NCBI Taxonomy" id="29522"/>
    <lineage>
        <taxon>Bacteria</taxon>
        <taxon>Pseudomonadati</taxon>
        <taxon>Spirochaetota</taxon>
        <taxon>Spirochaetia</taxon>
        <taxon>Brachyspirales</taxon>
        <taxon>Brachyspiraceae</taxon>
        <taxon>Brachyspira</taxon>
    </lineage>
</organism>
<gene>
    <name evidence="10" type="primary">fliN</name>
    <name evidence="10" type="ORF">EPJ80_03530</name>
</gene>
<dbReference type="NCBIfam" id="TIGR02480">
    <property type="entry name" value="fliN"/>
    <property type="match status" value="1"/>
</dbReference>
<dbReference type="Gene3D" id="3.40.1550.10">
    <property type="entry name" value="CheC-like"/>
    <property type="match status" value="1"/>
</dbReference>
<evidence type="ECO:0000256" key="6">
    <source>
        <dbReference type="ARBA" id="ARBA00022779"/>
    </source>
</evidence>
<dbReference type="GO" id="GO:0003774">
    <property type="term" value="F:cytoskeletal motor activity"/>
    <property type="evidence" value="ECO:0007669"/>
    <property type="project" value="InterPro"/>
</dbReference>
<evidence type="ECO:0000256" key="5">
    <source>
        <dbReference type="ARBA" id="ARBA00022500"/>
    </source>
</evidence>
<accession>A0A5C8CIF6</accession>
<dbReference type="AlphaFoldDB" id="A0A5C8CIF6"/>
<keyword evidence="10" id="KW-0969">Cilium</keyword>
<dbReference type="InterPro" id="IPR001543">
    <property type="entry name" value="FliN-like_C"/>
</dbReference>
<dbReference type="InterPro" id="IPR051469">
    <property type="entry name" value="FliN/MopA/SpaO"/>
</dbReference>
<comment type="similarity">
    <text evidence="2">Belongs to the FliN/MopA/SpaO family.</text>
</comment>
<evidence type="ECO:0000256" key="2">
    <source>
        <dbReference type="ARBA" id="ARBA00009226"/>
    </source>
</evidence>
<proteinExistence type="inferred from homology"/>
<dbReference type="Proteomes" id="UP000325116">
    <property type="component" value="Unassembled WGS sequence"/>
</dbReference>
<feature type="domain" description="Flagellar motor switch protein FliN-like C-terminal" evidence="9">
    <location>
        <begin position="263"/>
        <end position="332"/>
    </location>
</feature>
<evidence type="ECO:0000313" key="11">
    <source>
        <dbReference type="Proteomes" id="UP000325116"/>
    </source>
</evidence>
<evidence type="ECO:0000259" key="9">
    <source>
        <dbReference type="Pfam" id="PF01052"/>
    </source>
</evidence>
<dbReference type="Gene3D" id="2.30.330.10">
    <property type="entry name" value="SpoA-like"/>
    <property type="match status" value="1"/>
</dbReference>
<keyword evidence="10" id="KW-0282">Flagellum</keyword>
<comment type="function">
    <text evidence="8">FliM is one of three proteins (FliG, FliN, FliM) that forms the rotor-mounted switch complex (C ring), located at the base of the basal body. This complex interacts with the CheY and CheZ chemotaxis proteins, in addition to contacting components of the motor that determine the direction of flagellar rotation.</text>
</comment>
<comment type="caution">
    <text evidence="10">The sequence shown here is derived from an EMBL/GenBank/DDBJ whole genome shotgun (WGS) entry which is preliminary data.</text>
</comment>
<name>A0A5C8CIF6_9SPIR</name>
<keyword evidence="7" id="KW-0472">Membrane</keyword>
<dbReference type="InterPro" id="IPR028976">
    <property type="entry name" value="CheC-like_sf"/>
</dbReference>
<evidence type="ECO:0000256" key="4">
    <source>
        <dbReference type="ARBA" id="ARBA00022475"/>
    </source>
</evidence>
<dbReference type="RefSeq" id="WP_147757930.1">
    <property type="nucleotide sequence ID" value="NZ_SAXT01000003.1"/>
</dbReference>
<dbReference type="GO" id="GO:0009425">
    <property type="term" value="C:bacterial-type flagellum basal body"/>
    <property type="evidence" value="ECO:0007669"/>
    <property type="project" value="InterPro"/>
</dbReference>
<dbReference type="PRINTS" id="PR00956">
    <property type="entry name" value="FLGMOTORFLIN"/>
</dbReference>
<dbReference type="Pfam" id="PF01052">
    <property type="entry name" value="FliMN_C"/>
    <property type="match status" value="1"/>
</dbReference>
<dbReference type="PANTHER" id="PTHR43484:SF1">
    <property type="entry name" value="FLAGELLAR MOTOR SWITCH PROTEIN FLIN"/>
    <property type="match status" value="1"/>
</dbReference>
<dbReference type="InterPro" id="IPR012826">
    <property type="entry name" value="FliN"/>
</dbReference>
<dbReference type="InterPro" id="IPR001172">
    <property type="entry name" value="FliN_T3SS_HrcQb"/>
</dbReference>
<sequence length="343" mass="36374">MISDGALSQDEIEALLKGSDEAFGGTETASDGNVDKQLFNEAAKIIADNQAFSLSSISTKTVTITNIATTIGNTTNLQQMLSGKMVEAKVSYTGSISGNAYYFMGEKESLAISSFMMGQKEEILNDMVAQALKEAFSQMIGSSDSALTSRFGGNFTNSPVETSILEDASTINISGSLAIVNGTATIEGEFENAPYVFAMELPLLQALIGNSKSSSGNSASNSNSVDSNNNEFEPYNQLGVQHAEFNSLMPAADIQGTGNIGLLMDVTMNMTVELGRATMTIRDILGLGEGSIIELQKLAGEPVDLLVNGKLIAKGEVVVIDENFGVRVTDIINPMDRLRNKAK</sequence>
<dbReference type="PANTHER" id="PTHR43484">
    <property type="match status" value="1"/>
</dbReference>
<evidence type="ECO:0000256" key="8">
    <source>
        <dbReference type="ARBA" id="ARBA00025044"/>
    </source>
</evidence>
<reference evidence="10 11" key="1">
    <citation type="journal article" date="1992" name="Lakartidningen">
        <title>[Penicillin V and not amoxicillin is the first choice preparation in acute otitis].</title>
        <authorList>
            <person name="Kamme C."/>
            <person name="Lundgren K."/>
            <person name="Prellner K."/>
        </authorList>
    </citation>
    <scope>NUCLEOTIDE SEQUENCE [LARGE SCALE GENOMIC DNA]</scope>
    <source>
        <strain evidence="10 11">W1</strain>
    </source>
</reference>
<dbReference type="GO" id="GO:0005886">
    <property type="term" value="C:plasma membrane"/>
    <property type="evidence" value="ECO:0007669"/>
    <property type="project" value="UniProtKB-SubCell"/>
</dbReference>
<comment type="subcellular location">
    <subcellularLocation>
        <location evidence="1">Cell membrane</location>
        <topology evidence="1">Peripheral membrane protein</topology>
        <orientation evidence="1">Cytoplasmic side</orientation>
    </subcellularLocation>
</comment>
<evidence type="ECO:0000256" key="7">
    <source>
        <dbReference type="ARBA" id="ARBA00023136"/>
    </source>
</evidence>
<dbReference type="SUPFAM" id="SSF103039">
    <property type="entry name" value="CheC-like"/>
    <property type="match status" value="1"/>
</dbReference>
<keyword evidence="6" id="KW-0283">Flagellar rotation</keyword>
<keyword evidence="4" id="KW-1003">Cell membrane</keyword>